<dbReference type="Proteomes" id="UP001233999">
    <property type="component" value="Unassembled WGS sequence"/>
</dbReference>
<keyword evidence="2" id="KW-1185">Reference proteome</keyword>
<gene>
    <name evidence="1" type="ORF">L9F63_009798</name>
</gene>
<evidence type="ECO:0000313" key="2">
    <source>
        <dbReference type="Proteomes" id="UP001233999"/>
    </source>
</evidence>
<feature type="non-terminal residue" evidence="1">
    <location>
        <position position="120"/>
    </location>
</feature>
<evidence type="ECO:0000313" key="1">
    <source>
        <dbReference type="EMBL" id="KAJ9599898.1"/>
    </source>
</evidence>
<dbReference type="AlphaFoldDB" id="A0AAD8AIN4"/>
<organism evidence="1 2">
    <name type="scientific">Diploptera punctata</name>
    <name type="common">Pacific beetle cockroach</name>
    <dbReference type="NCBI Taxonomy" id="6984"/>
    <lineage>
        <taxon>Eukaryota</taxon>
        <taxon>Metazoa</taxon>
        <taxon>Ecdysozoa</taxon>
        <taxon>Arthropoda</taxon>
        <taxon>Hexapoda</taxon>
        <taxon>Insecta</taxon>
        <taxon>Pterygota</taxon>
        <taxon>Neoptera</taxon>
        <taxon>Polyneoptera</taxon>
        <taxon>Dictyoptera</taxon>
        <taxon>Blattodea</taxon>
        <taxon>Blaberoidea</taxon>
        <taxon>Blaberidae</taxon>
        <taxon>Diplopterinae</taxon>
        <taxon>Diploptera</taxon>
    </lineage>
</organism>
<comment type="caution">
    <text evidence="1">The sequence shown here is derived from an EMBL/GenBank/DDBJ whole genome shotgun (WGS) entry which is preliminary data.</text>
</comment>
<dbReference type="EMBL" id="JASPKZ010000464">
    <property type="protein sequence ID" value="KAJ9599898.1"/>
    <property type="molecule type" value="Genomic_DNA"/>
</dbReference>
<feature type="non-terminal residue" evidence="1">
    <location>
        <position position="1"/>
    </location>
</feature>
<accession>A0AAD8AIN4</accession>
<proteinExistence type="predicted"/>
<reference evidence="1" key="1">
    <citation type="journal article" date="2023" name="IScience">
        <title>Live-bearing cockroach genome reveals convergent evolutionary mechanisms linked to viviparity in insects and beyond.</title>
        <authorList>
            <person name="Fouks B."/>
            <person name="Harrison M.C."/>
            <person name="Mikhailova A.A."/>
            <person name="Marchal E."/>
            <person name="English S."/>
            <person name="Carruthers M."/>
            <person name="Jennings E.C."/>
            <person name="Chiamaka E.L."/>
            <person name="Frigard R.A."/>
            <person name="Pippel M."/>
            <person name="Attardo G.M."/>
            <person name="Benoit J.B."/>
            <person name="Bornberg-Bauer E."/>
            <person name="Tobe S.S."/>
        </authorList>
    </citation>
    <scope>NUCLEOTIDE SEQUENCE</scope>
    <source>
        <strain evidence="1">Stay&amp;Tobe</strain>
    </source>
</reference>
<name>A0AAD8AIN4_DIPPU</name>
<protein>
    <submittedName>
        <fullName evidence="1">Uncharacterized protein</fullName>
    </submittedName>
</protein>
<sequence length="120" mass="13185">TYRYGVTVLFVILTTEMAHNSDDFRDVEECKPSDTGNCGSGHDNKDKATSGEGSMIALLAQLTLSKAVTYTNPYKGKSGTTMRISFSERHCTVAAFVISVKWSTRGQNFKTATSCMVQRK</sequence>
<reference evidence="1" key="2">
    <citation type="submission" date="2023-05" db="EMBL/GenBank/DDBJ databases">
        <authorList>
            <person name="Fouks B."/>
        </authorList>
    </citation>
    <scope>NUCLEOTIDE SEQUENCE</scope>
    <source>
        <strain evidence="1">Stay&amp;Tobe</strain>
        <tissue evidence="1">Testes</tissue>
    </source>
</reference>